<dbReference type="PROSITE" id="PS50895">
    <property type="entry name" value="SURF1"/>
    <property type="match status" value="1"/>
</dbReference>
<dbReference type="InterPro" id="IPR002994">
    <property type="entry name" value="Surf1/Shy1"/>
</dbReference>
<evidence type="ECO:0000256" key="6">
    <source>
        <dbReference type="RuleBase" id="RU363076"/>
    </source>
</evidence>
<evidence type="ECO:0000256" key="5">
    <source>
        <dbReference type="ARBA" id="ARBA00023136"/>
    </source>
</evidence>
<protein>
    <recommendedName>
        <fullName evidence="6">SURF1-like protein</fullName>
    </recommendedName>
</protein>
<keyword evidence="3 6" id="KW-0812">Transmembrane</keyword>
<reference evidence="8" key="1">
    <citation type="submission" date="2017-02" db="EMBL/GenBank/DDBJ databases">
        <authorList>
            <person name="Daims H."/>
        </authorList>
    </citation>
    <scope>NUCLEOTIDE SEQUENCE [LARGE SCALE GENOMIC DNA]</scope>
</reference>
<feature type="transmembrane region" description="Helical" evidence="6">
    <location>
        <begin position="7"/>
        <end position="26"/>
    </location>
</feature>
<accession>A0A1R4H9C3</accession>
<dbReference type="Proteomes" id="UP000195442">
    <property type="component" value="Unassembled WGS sequence"/>
</dbReference>
<evidence type="ECO:0000313" key="8">
    <source>
        <dbReference type="Proteomes" id="UP000195442"/>
    </source>
</evidence>
<dbReference type="EMBL" id="FUKJ01000213">
    <property type="protein sequence ID" value="SJM92767.1"/>
    <property type="molecule type" value="Genomic_DNA"/>
</dbReference>
<dbReference type="Pfam" id="PF02104">
    <property type="entry name" value="SURF1"/>
    <property type="match status" value="1"/>
</dbReference>
<keyword evidence="6" id="KW-1003">Cell membrane</keyword>
<keyword evidence="4 6" id="KW-1133">Transmembrane helix</keyword>
<dbReference type="PANTHER" id="PTHR23427">
    <property type="entry name" value="SURFEIT LOCUS PROTEIN"/>
    <property type="match status" value="1"/>
</dbReference>
<evidence type="ECO:0000313" key="7">
    <source>
        <dbReference type="EMBL" id="SJM92767.1"/>
    </source>
</evidence>
<comment type="subcellular location">
    <subcellularLocation>
        <location evidence="6">Cell membrane</location>
        <topology evidence="6">Multi-pass membrane protein</topology>
    </subcellularLocation>
    <subcellularLocation>
        <location evidence="1">Membrane</location>
    </subcellularLocation>
</comment>
<dbReference type="GO" id="GO:0005886">
    <property type="term" value="C:plasma membrane"/>
    <property type="evidence" value="ECO:0007669"/>
    <property type="project" value="UniProtKB-SubCell"/>
</dbReference>
<feature type="transmembrane region" description="Helical" evidence="6">
    <location>
        <begin position="210"/>
        <end position="228"/>
    </location>
</feature>
<dbReference type="PANTHER" id="PTHR23427:SF2">
    <property type="entry name" value="SURFEIT LOCUS PROTEIN 1"/>
    <property type="match status" value="1"/>
</dbReference>
<dbReference type="AlphaFoldDB" id="A0A1R4H9C3"/>
<organism evidence="7 8">
    <name type="scientific">Crenothrix polyspora</name>
    <dbReference type="NCBI Taxonomy" id="360316"/>
    <lineage>
        <taxon>Bacteria</taxon>
        <taxon>Pseudomonadati</taxon>
        <taxon>Pseudomonadota</taxon>
        <taxon>Gammaproteobacteria</taxon>
        <taxon>Methylococcales</taxon>
        <taxon>Crenotrichaceae</taxon>
        <taxon>Crenothrix</taxon>
    </lineage>
</organism>
<proteinExistence type="inferred from homology"/>
<comment type="similarity">
    <text evidence="2 6">Belongs to the SURF1 family.</text>
</comment>
<evidence type="ECO:0000256" key="3">
    <source>
        <dbReference type="ARBA" id="ARBA00022692"/>
    </source>
</evidence>
<dbReference type="InterPro" id="IPR045214">
    <property type="entry name" value="Surf1/Surf4"/>
</dbReference>
<evidence type="ECO:0000256" key="1">
    <source>
        <dbReference type="ARBA" id="ARBA00004370"/>
    </source>
</evidence>
<sequence length="235" mass="26499">MHITLKLIPTLAYVCVLPVLISLGVWQLNRAEQKQNFFKMQEQRLQSSLIDLTPDSQVDVELLKYSKVRVSGHYDAEHQFLLDNQISAGVAGYFVLTPFILDGSTKAILINRGWIPLKDRSQLPQVNVIATQATVLGRINSFPGVGIKLAGAEIPTKSWPSVVGLLDNTILSTTVGYAIMPFQIELADTQPQGYKREWQETTLMRPEQHTAYAVQWFALALTLTFLFIRHSFKRD</sequence>
<dbReference type="RefSeq" id="WP_306298239.1">
    <property type="nucleotide sequence ID" value="NZ_FUKJ01000213.1"/>
</dbReference>
<dbReference type="CDD" id="cd06662">
    <property type="entry name" value="SURF1"/>
    <property type="match status" value="1"/>
</dbReference>
<evidence type="ECO:0000256" key="2">
    <source>
        <dbReference type="ARBA" id="ARBA00007165"/>
    </source>
</evidence>
<keyword evidence="5 6" id="KW-0472">Membrane</keyword>
<gene>
    <name evidence="7" type="ORF">CRENPOLYSF2_2900011</name>
</gene>
<evidence type="ECO:0000256" key="4">
    <source>
        <dbReference type="ARBA" id="ARBA00022989"/>
    </source>
</evidence>
<name>A0A1R4H9C3_9GAMM</name>
<keyword evidence="8" id="KW-1185">Reference proteome</keyword>